<dbReference type="InterPro" id="IPR037362">
    <property type="entry name" value="CAS_fam"/>
</dbReference>
<organism evidence="5 6">
    <name type="scientific">Trichobilharzia regenti</name>
    <name type="common">Nasal bird schistosome</name>
    <dbReference type="NCBI Taxonomy" id="157069"/>
    <lineage>
        <taxon>Eukaryota</taxon>
        <taxon>Metazoa</taxon>
        <taxon>Spiralia</taxon>
        <taxon>Lophotrochozoa</taxon>
        <taxon>Platyhelminthes</taxon>
        <taxon>Trematoda</taxon>
        <taxon>Digenea</taxon>
        <taxon>Strigeidida</taxon>
        <taxon>Schistosomatoidea</taxon>
        <taxon>Schistosomatidae</taxon>
        <taxon>Trichobilharzia</taxon>
    </lineage>
</organism>
<feature type="domain" description="SH3" evidence="4">
    <location>
        <begin position="14"/>
        <end position="76"/>
    </location>
</feature>
<dbReference type="InterPro" id="IPR001452">
    <property type="entry name" value="SH3_domain"/>
</dbReference>
<name>A0AA85JSD5_TRIRE</name>
<proteinExistence type="predicted"/>
<dbReference type="Proteomes" id="UP000050795">
    <property type="component" value="Unassembled WGS sequence"/>
</dbReference>
<sequence>MTNHQKNVGIQPPLKIFLARAIYDNLSENPTELNFSRGDLVTVLDRNPSGLKGWWVCSIRGQLGIAPGNRLELLGLIHKTKERNNSDVYDDPTGWCISSNELENNANENDVFTEKSTISLSKPATTHINTITTNPTTTTAIKSSPSEKHPHLFAHNPCLVYENIDYYTKNYSPVGLTDSGNFSNRSSDVSFSIHSINDGTVGQKNNNLDSYEDYEDLPPNIPYEFRDTFNLLKQESEQLSPPDHNRTEMKYIPL</sequence>
<evidence type="ECO:0000256" key="1">
    <source>
        <dbReference type="ARBA" id="ARBA00022443"/>
    </source>
</evidence>
<accession>A0AA85JSD5</accession>
<dbReference type="SUPFAM" id="SSF50044">
    <property type="entry name" value="SH3-domain"/>
    <property type="match status" value="1"/>
</dbReference>
<dbReference type="GO" id="GO:0005737">
    <property type="term" value="C:cytoplasm"/>
    <property type="evidence" value="ECO:0007669"/>
    <property type="project" value="TreeGrafter"/>
</dbReference>
<dbReference type="Gene3D" id="2.30.30.40">
    <property type="entry name" value="SH3 Domains"/>
    <property type="match status" value="1"/>
</dbReference>
<dbReference type="AlphaFoldDB" id="A0AA85JSD5"/>
<dbReference type="PROSITE" id="PS50002">
    <property type="entry name" value="SH3"/>
    <property type="match status" value="1"/>
</dbReference>
<feature type="compositionally biased region" description="Basic and acidic residues" evidence="3">
    <location>
        <begin position="243"/>
        <end position="254"/>
    </location>
</feature>
<evidence type="ECO:0000256" key="3">
    <source>
        <dbReference type="SAM" id="MobiDB-lite"/>
    </source>
</evidence>
<reference evidence="5" key="1">
    <citation type="submission" date="2022-06" db="EMBL/GenBank/DDBJ databases">
        <authorList>
            <person name="Berger JAMES D."/>
            <person name="Berger JAMES D."/>
        </authorList>
    </citation>
    <scope>NUCLEOTIDE SEQUENCE [LARGE SCALE GENOMIC DNA]</scope>
</reference>
<evidence type="ECO:0000313" key="6">
    <source>
        <dbReference type="WBParaSite" id="TREG1_39960.1"/>
    </source>
</evidence>
<keyword evidence="5" id="KW-1185">Reference proteome</keyword>
<feature type="region of interest" description="Disordered" evidence="3">
    <location>
        <begin position="235"/>
        <end position="254"/>
    </location>
</feature>
<dbReference type="PANTHER" id="PTHR10654:SF18">
    <property type="entry name" value="IP17195P"/>
    <property type="match status" value="1"/>
</dbReference>
<dbReference type="Pfam" id="PF14604">
    <property type="entry name" value="SH3_9"/>
    <property type="match status" value="1"/>
</dbReference>
<dbReference type="FunFam" id="2.30.30.40:FF:000009">
    <property type="entry name" value="Breast cancer anti-estrogen resistance 1"/>
    <property type="match status" value="1"/>
</dbReference>
<evidence type="ECO:0000256" key="2">
    <source>
        <dbReference type="PROSITE-ProRule" id="PRU00192"/>
    </source>
</evidence>
<evidence type="ECO:0000313" key="5">
    <source>
        <dbReference type="Proteomes" id="UP000050795"/>
    </source>
</evidence>
<dbReference type="GO" id="GO:0005886">
    <property type="term" value="C:plasma membrane"/>
    <property type="evidence" value="ECO:0007669"/>
    <property type="project" value="TreeGrafter"/>
</dbReference>
<dbReference type="PANTHER" id="PTHR10654">
    <property type="entry name" value="CAS SCAFFOLDING PROTEIN"/>
    <property type="match status" value="1"/>
</dbReference>
<dbReference type="GO" id="GO:0016477">
    <property type="term" value="P:cell migration"/>
    <property type="evidence" value="ECO:0007669"/>
    <property type="project" value="TreeGrafter"/>
</dbReference>
<dbReference type="CDD" id="cd11844">
    <property type="entry name" value="SH3_CAS"/>
    <property type="match status" value="1"/>
</dbReference>
<dbReference type="SMART" id="SM00326">
    <property type="entry name" value="SH3"/>
    <property type="match status" value="1"/>
</dbReference>
<protein>
    <recommendedName>
        <fullName evidence="4">SH3 domain-containing protein</fullName>
    </recommendedName>
</protein>
<keyword evidence="1 2" id="KW-0728">SH3 domain</keyword>
<evidence type="ECO:0000259" key="4">
    <source>
        <dbReference type="PROSITE" id="PS50002"/>
    </source>
</evidence>
<dbReference type="InterPro" id="IPR036028">
    <property type="entry name" value="SH3-like_dom_sf"/>
</dbReference>
<dbReference type="WBParaSite" id="TREG1_39960.1">
    <property type="protein sequence ID" value="TREG1_39960.1"/>
    <property type="gene ID" value="TREG1_39960"/>
</dbReference>
<reference evidence="6" key="2">
    <citation type="submission" date="2023-11" db="UniProtKB">
        <authorList>
            <consortium name="WormBaseParasite"/>
        </authorList>
    </citation>
    <scope>IDENTIFICATION</scope>
</reference>
<dbReference type="GO" id="GO:0007169">
    <property type="term" value="P:cell surface receptor protein tyrosine kinase signaling pathway"/>
    <property type="evidence" value="ECO:0007669"/>
    <property type="project" value="TreeGrafter"/>
</dbReference>